<accession>A0A9X6NKK3</accession>
<dbReference type="AlphaFoldDB" id="A0A9X6NKK3"/>
<feature type="region of interest" description="Disordered" evidence="4">
    <location>
        <begin position="151"/>
        <end position="207"/>
    </location>
</feature>
<sequence>MVFFFTSNIVAPPVLMYMGVDKYENEDLIKHSWPEDVWFHVDKLSSAHVYLRLQPNQTIDDLPEEVVTDCCQLVKANSIQGNKESNVGIVYTLASNLKKTGDMDTGQVGFKDQKAVRRARVEKRINEIVNRLDKTKKDVLTQVFIEQKEERDKAEREDIKRKARDVRAKEAEEAKRKLEEANAKSYSNFLKPENMKSNREQDDDDFM</sequence>
<dbReference type="InterPro" id="IPR008532">
    <property type="entry name" value="NFACT_RNA-bd"/>
</dbReference>
<dbReference type="Proteomes" id="UP000192578">
    <property type="component" value="Unassembled WGS sequence"/>
</dbReference>
<dbReference type="OrthoDB" id="200398at2759"/>
<dbReference type="EMBL" id="MTYJ01000419">
    <property type="protein sequence ID" value="OWA54538.1"/>
    <property type="molecule type" value="Genomic_DNA"/>
</dbReference>
<comment type="subunit">
    <text evidence="3">Interacts (via cytoplasmic region) with ILK.</text>
</comment>
<evidence type="ECO:0000256" key="1">
    <source>
        <dbReference type="ARBA" id="ARBA00008998"/>
    </source>
</evidence>
<keyword evidence="7" id="KW-1185">Reference proteome</keyword>
<evidence type="ECO:0000256" key="3">
    <source>
        <dbReference type="ARBA" id="ARBA00024214"/>
    </source>
</evidence>
<evidence type="ECO:0000256" key="4">
    <source>
        <dbReference type="SAM" id="MobiDB-lite"/>
    </source>
</evidence>
<evidence type="ECO:0000313" key="6">
    <source>
        <dbReference type="EMBL" id="OWA54538.1"/>
    </source>
</evidence>
<comment type="caution">
    <text evidence="6">The sequence shown here is derived from an EMBL/GenBank/DDBJ whole genome shotgun (WGS) entry which is preliminary data.</text>
</comment>
<evidence type="ECO:0000259" key="5">
    <source>
        <dbReference type="Pfam" id="PF05670"/>
    </source>
</evidence>
<evidence type="ECO:0000313" key="7">
    <source>
        <dbReference type="Proteomes" id="UP000192578"/>
    </source>
</evidence>
<dbReference type="PANTHER" id="PTHR13049">
    <property type="entry name" value="DUF814-RELATED"/>
    <property type="match status" value="1"/>
</dbReference>
<reference evidence="7" key="1">
    <citation type="submission" date="2017-01" db="EMBL/GenBank/DDBJ databases">
        <title>Comparative genomics of anhydrobiosis in the tardigrade Hypsibius dujardini.</title>
        <authorList>
            <person name="Yoshida Y."/>
            <person name="Koutsovoulos G."/>
            <person name="Laetsch D."/>
            <person name="Stevens L."/>
            <person name="Kumar S."/>
            <person name="Horikawa D."/>
            <person name="Ishino K."/>
            <person name="Komine S."/>
            <person name="Tomita M."/>
            <person name="Blaxter M."/>
            <person name="Arakawa K."/>
        </authorList>
    </citation>
    <scope>NUCLEOTIDE SEQUENCE [LARGE SCALE GENOMIC DNA]</scope>
    <source>
        <strain evidence="7">Z151</strain>
    </source>
</reference>
<gene>
    <name evidence="6" type="ORF">BV898_18938</name>
</gene>
<dbReference type="PANTHER" id="PTHR13049:SF2">
    <property type="entry name" value="COILED-COIL DOMAIN-CONTAINING PROTEIN 25"/>
    <property type="match status" value="1"/>
</dbReference>
<evidence type="ECO:0000256" key="2">
    <source>
        <dbReference type="ARBA" id="ARBA00016700"/>
    </source>
</evidence>
<dbReference type="InterPro" id="IPR039730">
    <property type="entry name" value="Jlp2/Ccd25"/>
</dbReference>
<feature type="compositionally biased region" description="Basic and acidic residues" evidence="4">
    <location>
        <begin position="151"/>
        <end position="182"/>
    </location>
</feature>
<name>A0A9X6NKK3_HYPEX</name>
<organism evidence="6 7">
    <name type="scientific">Hypsibius exemplaris</name>
    <name type="common">Freshwater tardigrade</name>
    <dbReference type="NCBI Taxonomy" id="2072580"/>
    <lineage>
        <taxon>Eukaryota</taxon>
        <taxon>Metazoa</taxon>
        <taxon>Ecdysozoa</taxon>
        <taxon>Tardigrada</taxon>
        <taxon>Eutardigrada</taxon>
        <taxon>Parachela</taxon>
        <taxon>Hypsibioidea</taxon>
        <taxon>Hypsibiidae</taxon>
        <taxon>Hypsibius</taxon>
    </lineage>
</organism>
<comment type="similarity">
    <text evidence="1">Belongs to the CCDC25 family.</text>
</comment>
<proteinExistence type="inferred from homology"/>
<dbReference type="Pfam" id="PF05670">
    <property type="entry name" value="NFACT-R_1"/>
    <property type="match status" value="1"/>
</dbReference>
<feature type="domain" description="NFACT RNA-binding" evidence="5">
    <location>
        <begin position="1"/>
        <end position="112"/>
    </location>
</feature>
<protein>
    <recommendedName>
        <fullName evidence="2">Coiled-coil domain-containing protein 25</fullName>
    </recommendedName>
</protein>